<dbReference type="InterPro" id="IPR023606">
    <property type="entry name" value="CoA-Trfase_III_dom_1_sf"/>
</dbReference>
<keyword evidence="1" id="KW-0808">Transferase</keyword>
<organism evidence="2 3">
    <name type="scientific">Pararhizobium polonicum</name>
    <dbReference type="NCBI Taxonomy" id="1612624"/>
    <lineage>
        <taxon>Bacteria</taxon>
        <taxon>Pseudomonadati</taxon>
        <taxon>Pseudomonadota</taxon>
        <taxon>Alphaproteobacteria</taxon>
        <taxon>Hyphomicrobiales</taxon>
        <taxon>Rhizobiaceae</taxon>
        <taxon>Rhizobium/Agrobacterium group</taxon>
        <taxon>Pararhizobium</taxon>
    </lineage>
</organism>
<dbReference type="SUPFAM" id="SSF89796">
    <property type="entry name" value="CoA-transferase family III (CaiB/BaiF)"/>
    <property type="match status" value="1"/>
</dbReference>
<dbReference type="InterPro" id="IPR050483">
    <property type="entry name" value="CoA-transferase_III_domain"/>
</dbReference>
<dbReference type="AlphaFoldDB" id="A0A1C7NWU9"/>
<sequence>MTNLSNLIVVEIAEGIAGPLAGVRLADLGATVIKVEPNEGDFMREASPAKVGSDMSAAFFELNRGKKSVQLGEKLEQATAAVDALLAKADVLILDRSQEEITALGLEDVTNRFPGLIVVDISPWGRKGPMADLQGSELTAQAMAGYTRYLGRRGLPARRLGSDAGSIGTGIFAVQAALSALLHRNDGGRGQRISVSILNSLLSMKSIHLAAQSDPDAYKGPRVGGPHEPVEQGWKTADKPIYFAFGGSVGATGRAGWEQFVEEMGMSELLSDSRFDKRGKASTGHGSEAIRLRPVYEKYFANKTSAELVASMHKHRANAAVYATAVEALEHEQTKALGIVVEVPDHGGQTKVRAFPGAFSDIVVELKGDAPALGADTGTVLAELGFTPEQQRALQTAGGIFGVAA</sequence>
<evidence type="ECO:0008006" key="4">
    <source>
        <dbReference type="Google" id="ProtNLM"/>
    </source>
</evidence>
<dbReference type="PANTHER" id="PTHR48207">
    <property type="entry name" value="SUCCINATE--HYDROXYMETHYLGLUTARATE COA-TRANSFERASE"/>
    <property type="match status" value="1"/>
</dbReference>
<dbReference type="InterPro" id="IPR003673">
    <property type="entry name" value="CoA-Trfase_fam_III"/>
</dbReference>
<accession>A0A1C7NWU9</accession>
<proteinExistence type="predicted"/>
<dbReference type="Pfam" id="PF02515">
    <property type="entry name" value="CoA_transf_3"/>
    <property type="match status" value="1"/>
</dbReference>
<dbReference type="EMBL" id="LGLV01000014">
    <property type="protein sequence ID" value="OBZ93452.1"/>
    <property type="molecule type" value="Genomic_DNA"/>
</dbReference>
<evidence type="ECO:0000313" key="3">
    <source>
        <dbReference type="Proteomes" id="UP000093111"/>
    </source>
</evidence>
<comment type="caution">
    <text evidence="2">The sequence shown here is derived from an EMBL/GenBank/DDBJ whole genome shotgun (WGS) entry which is preliminary data.</text>
</comment>
<name>A0A1C7NWU9_9HYPH</name>
<dbReference type="InterPro" id="IPR044855">
    <property type="entry name" value="CoA-Trfase_III_dom3_sf"/>
</dbReference>
<keyword evidence="3" id="KW-1185">Reference proteome</keyword>
<protein>
    <recommendedName>
        <fullName evidence="4">CoA-transferase</fullName>
    </recommendedName>
</protein>
<dbReference type="Proteomes" id="UP000093111">
    <property type="component" value="Unassembled WGS sequence"/>
</dbReference>
<gene>
    <name evidence="2" type="ORF">ADU59_21615</name>
</gene>
<dbReference type="PANTHER" id="PTHR48207:SF3">
    <property type="entry name" value="SUCCINATE--HYDROXYMETHYLGLUTARATE COA-TRANSFERASE"/>
    <property type="match status" value="1"/>
</dbReference>
<dbReference type="Gene3D" id="3.40.50.10540">
    <property type="entry name" value="Crotonobetainyl-coa:carnitine coa-transferase, domain 1"/>
    <property type="match status" value="1"/>
</dbReference>
<dbReference type="GO" id="GO:0008410">
    <property type="term" value="F:CoA-transferase activity"/>
    <property type="evidence" value="ECO:0007669"/>
    <property type="project" value="TreeGrafter"/>
</dbReference>
<evidence type="ECO:0000256" key="1">
    <source>
        <dbReference type="ARBA" id="ARBA00022679"/>
    </source>
</evidence>
<dbReference type="Gene3D" id="3.30.1540.10">
    <property type="entry name" value="formyl-coa transferase, domain 3"/>
    <property type="match status" value="1"/>
</dbReference>
<dbReference type="STRING" id="1612624.ADU59_21615"/>
<dbReference type="RefSeq" id="WP_068956403.1">
    <property type="nucleotide sequence ID" value="NZ_LGLV01000014.1"/>
</dbReference>
<dbReference type="OrthoDB" id="9806585at2"/>
<reference evidence="2 3" key="1">
    <citation type="journal article" date="2016" name="Syst. Appl. Microbiol.">
        <title>Pararhizobium polonicum sp. nov. isolated from tumors on stone fruit rootstocks.</title>
        <authorList>
            <person name="Pulawska J."/>
            <person name="Kuzmanovic N."/>
            <person name="Willems A."/>
            <person name="Pothier J.F."/>
        </authorList>
    </citation>
    <scope>NUCLEOTIDE SEQUENCE [LARGE SCALE GENOMIC DNA]</scope>
    <source>
        <strain evidence="2 3">F5.1</strain>
    </source>
</reference>
<evidence type="ECO:0000313" key="2">
    <source>
        <dbReference type="EMBL" id="OBZ93452.1"/>
    </source>
</evidence>